<feature type="transmembrane region" description="Helical" evidence="1">
    <location>
        <begin position="393"/>
        <end position="413"/>
    </location>
</feature>
<protein>
    <submittedName>
        <fullName evidence="2">Multidrug efflux pump subunit AcrB</fullName>
    </submittedName>
</protein>
<sequence length="1030" mass="114702">MDIAAYFIQRKVTSWMITLILLIGGIIAFNSLGQLEDPEFTIKDTLIITQYPGASPEQVEEEVTYPIEAELQNLPYVDKITSTSKAGYSKVQLTIKDTYRAKELKQIWDEVRKKIRDIQGQFPSGVASPMVLDDFGDVYGVMLAINGEGYPYKDLKNYVDYIKRELVLVDGVAKVTVAAEQNEQVTIEISRSKMANMGIAPSQLESLLSNQNSVSNAGRVKVGSEYIRISPTGEFQDISELENLIVGTPTDGNLIRLRDIATVKREYVEPQTHIVDFNGQKSLLLGVSFSSHVNVVKVGADLEKRIEELEYQQPVGLNMEPIYFQSKEVERSVSDFLLNLVAAVAIVILVLLVFMGIRSGILIGLILLLTILGTFIVMDYFEINLQRISLGGLIIALGMLVDNAIVVTEGVLIGMQRGMSKLQAASAVVKQTKWPLLGATVIAVTAFAPIGLSPDSAGEFVGSLFYVLLISLLLSWITAITLTPFFCDLFFKETVAKNNSEDGSAAELADPYKGFIFTGYKFMLDKAMHYRWLTIITLVGCLITSGWAFGTYVKHEFFPPSTTPMFYMDIQMPEGTHIDSTYNTVTQIEKDLLKDDRIEFVTSTTGQGALRFMLTYNAEQTNSSYAQFIIRTKNADVIPDLLQDLYYKMQEEYPGLDVKLQRLQLGPASGAKLETRVSGPDPEKLRQISAQIKEIYRADGGLENIKDNWRQPVKVLRPIFNDAQARRLGISKKELDDVLLTNFTGSQIGLYREGTDLLPIVRTAPKNERVSIDQIRDLQIYSPASGSYVTLSTLVSGFETVWEDPIIERRDRKRTITVMADPKILGDENAMTIFGRTRAAIEAIPMPPGYAMEWGGEYESSTDAQSNIFKALPMGYLFMFIITVLLFNSIRVPLTIWFCVPLALIGVSTGLIVMNTAFSFMALLGFLSLSGMTIKNGIVLADQINYELEQGTEKYQAIFMSAVSRVRPVCMAAITTILGMVPLLYDGFFEGMAVVISFGLGFATLLTLIAVPVFYAVLFRVKYRHHEDFE</sequence>
<feature type="transmembrane region" description="Helical" evidence="1">
    <location>
        <begin position="962"/>
        <end position="985"/>
    </location>
</feature>
<dbReference type="Gene3D" id="1.20.1640.10">
    <property type="entry name" value="Multidrug efflux transporter AcrB transmembrane domain"/>
    <property type="match status" value="2"/>
</dbReference>
<proteinExistence type="predicted"/>
<keyword evidence="3" id="KW-1185">Reference proteome</keyword>
<dbReference type="EMBL" id="QKLW01000009">
    <property type="protein sequence ID" value="PYF79179.1"/>
    <property type="molecule type" value="Genomic_DNA"/>
</dbReference>
<gene>
    <name evidence="2" type="ORF">DFP75_1098</name>
</gene>
<reference evidence="2 3" key="1">
    <citation type="submission" date="2018-06" db="EMBL/GenBank/DDBJ databases">
        <title>Genomic Encyclopedia of Type Strains, Phase III (KMG-III): the genomes of soil and plant-associated and newly described type strains.</title>
        <authorList>
            <person name="Whitman W."/>
        </authorList>
    </citation>
    <scope>NUCLEOTIDE SEQUENCE [LARGE SCALE GENOMIC DNA]</scope>
    <source>
        <strain evidence="2 3">CECT 7730</strain>
    </source>
</reference>
<dbReference type="Proteomes" id="UP000247551">
    <property type="component" value="Unassembled WGS sequence"/>
</dbReference>
<feature type="transmembrane region" description="Helical" evidence="1">
    <location>
        <begin position="894"/>
        <end position="914"/>
    </location>
</feature>
<dbReference type="AlphaFoldDB" id="A0A318V5D2"/>
<dbReference type="InterPro" id="IPR001036">
    <property type="entry name" value="Acrflvin-R"/>
</dbReference>
<dbReference type="Gene3D" id="3.30.70.1440">
    <property type="entry name" value="Multidrug efflux transporter AcrB pore domain"/>
    <property type="match status" value="1"/>
</dbReference>
<feature type="transmembrane region" description="Helical" evidence="1">
    <location>
        <begin position="920"/>
        <end position="941"/>
    </location>
</feature>
<dbReference type="Gene3D" id="3.30.2090.10">
    <property type="entry name" value="Multidrug efflux transporter AcrB TolC docking domain, DN and DC subdomains"/>
    <property type="match status" value="2"/>
</dbReference>
<feature type="transmembrane region" description="Helical" evidence="1">
    <location>
        <begin position="12"/>
        <end position="32"/>
    </location>
</feature>
<dbReference type="SUPFAM" id="SSF82866">
    <property type="entry name" value="Multidrug efflux transporter AcrB transmembrane domain"/>
    <property type="match status" value="2"/>
</dbReference>
<dbReference type="PANTHER" id="PTHR32063">
    <property type="match status" value="1"/>
</dbReference>
<keyword evidence="1" id="KW-0812">Transmembrane</keyword>
<feature type="transmembrane region" description="Helical" evidence="1">
    <location>
        <begin position="361"/>
        <end position="381"/>
    </location>
</feature>
<name>A0A318V5D2_9GAMM</name>
<dbReference type="GO" id="GO:0005886">
    <property type="term" value="C:plasma membrane"/>
    <property type="evidence" value="ECO:0007669"/>
    <property type="project" value="TreeGrafter"/>
</dbReference>
<feature type="transmembrane region" description="Helical" evidence="1">
    <location>
        <begin position="434"/>
        <end position="452"/>
    </location>
</feature>
<evidence type="ECO:0000313" key="3">
    <source>
        <dbReference type="Proteomes" id="UP000247551"/>
    </source>
</evidence>
<feature type="transmembrane region" description="Helical" evidence="1">
    <location>
        <begin position="336"/>
        <end position="354"/>
    </location>
</feature>
<dbReference type="SUPFAM" id="SSF82714">
    <property type="entry name" value="Multidrug efflux transporter AcrB TolC docking domain, DN and DC subdomains"/>
    <property type="match status" value="2"/>
</dbReference>
<feature type="transmembrane region" description="Helical" evidence="1">
    <location>
        <begin position="868"/>
        <end position="887"/>
    </location>
</feature>
<dbReference type="RefSeq" id="WP_110576888.1">
    <property type="nucleotide sequence ID" value="NZ_QKLW01000009.1"/>
</dbReference>
<feature type="transmembrane region" description="Helical" evidence="1">
    <location>
        <begin position="991"/>
        <end position="1018"/>
    </location>
</feature>
<feature type="transmembrane region" description="Helical" evidence="1">
    <location>
        <begin position="464"/>
        <end position="491"/>
    </location>
</feature>
<dbReference type="SUPFAM" id="SSF82693">
    <property type="entry name" value="Multidrug efflux transporter AcrB pore domain, PN1, PN2, PC1 and PC2 subdomains"/>
    <property type="match status" value="3"/>
</dbReference>
<feature type="transmembrane region" description="Helical" evidence="1">
    <location>
        <begin position="530"/>
        <end position="550"/>
    </location>
</feature>
<evidence type="ECO:0000313" key="2">
    <source>
        <dbReference type="EMBL" id="PYF79179.1"/>
    </source>
</evidence>
<dbReference type="GO" id="GO:0042910">
    <property type="term" value="F:xenobiotic transmembrane transporter activity"/>
    <property type="evidence" value="ECO:0007669"/>
    <property type="project" value="TreeGrafter"/>
</dbReference>
<comment type="caution">
    <text evidence="2">The sequence shown here is derived from an EMBL/GenBank/DDBJ whole genome shotgun (WGS) entry which is preliminary data.</text>
</comment>
<dbReference type="Gene3D" id="3.30.70.1320">
    <property type="entry name" value="Multidrug efflux transporter AcrB pore domain like"/>
    <property type="match status" value="1"/>
</dbReference>
<organism evidence="2 3">
    <name type="scientific">Marinomonas alcarazii</name>
    <dbReference type="NCBI Taxonomy" id="491949"/>
    <lineage>
        <taxon>Bacteria</taxon>
        <taxon>Pseudomonadati</taxon>
        <taxon>Pseudomonadota</taxon>
        <taxon>Gammaproteobacteria</taxon>
        <taxon>Oceanospirillales</taxon>
        <taxon>Oceanospirillaceae</taxon>
        <taxon>Marinomonas</taxon>
    </lineage>
</organism>
<keyword evidence="1" id="KW-0472">Membrane</keyword>
<dbReference type="PANTHER" id="PTHR32063:SF18">
    <property type="entry name" value="CATION EFFLUX SYSTEM PROTEIN"/>
    <property type="match status" value="1"/>
</dbReference>
<dbReference type="PRINTS" id="PR00702">
    <property type="entry name" value="ACRIFLAVINRP"/>
</dbReference>
<dbReference type="InterPro" id="IPR027463">
    <property type="entry name" value="AcrB_DN_DC_subdom"/>
</dbReference>
<accession>A0A318V5D2</accession>
<keyword evidence="1" id="KW-1133">Transmembrane helix</keyword>
<dbReference type="Gene3D" id="3.30.70.1430">
    <property type="entry name" value="Multidrug efflux transporter AcrB pore domain"/>
    <property type="match status" value="2"/>
</dbReference>
<evidence type="ECO:0000256" key="1">
    <source>
        <dbReference type="SAM" id="Phobius"/>
    </source>
</evidence>
<dbReference type="Pfam" id="PF00873">
    <property type="entry name" value="ACR_tran"/>
    <property type="match status" value="1"/>
</dbReference>